<evidence type="ECO:0000256" key="6">
    <source>
        <dbReference type="PROSITE-ProRule" id="PRU00176"/>
    </source>
</evidence>
<dbReference type="InterPro" id="IPR034809">
    <property type="entry name" value="Nop4_RRM4"/>
</dbReference>
<dbReference type="InterPro" id="IPR000504">
    <property type="entry name" value="RRM_dom"/>
</dbReference>
<feature type="domain" description="RRM" evidence="8">
    <location>
        <begin position="133"/>
        <end position="211"/>
    </location>
</feature>
<comment type="subcellular location">
    <subcellularLocation>
        <location evidence="1">Nucleus</location>
        <location evidence="1">Nucleolus</location>
    </subcellularLocation>
</comment>
<protein>
    <submittedName>
        <fullName evidence="9">KLLA0D11792p</fullName>
    </submittedName>
</protein>
<evidence type="ECO:0000256" key="3">
    <source>
        <dbReference type="ARBA" id="ARBA00022737"/>
    </source>
</evidence>
<evidence type="ECO:0000256" key="2">
    <source>
        <dbReference type="ARBA" id="ARBA00022553"/>
    </source>
</evidence>
<feature type="domain" description="RRM" evidence="8">
    <location>
        <begin position="296"/>
        <end position="389"/>
    </location>
</feature>
<evidence type="ECO:0000259" key="8">
    <source>
        <dbReference type="PROSITE" id="PS50102"/>
    </source>
</evidence>
<gene>
    <name evidence="9" type="ORF">KLLA0_D11792g</name>
</gene>
<reference evidence="9 10" key="1">
    <citation type="journal article" date="2004" name="Nature">
        <title>Genome evolution in yeasts.</title>
        <authorList>
            <consortium name="Genolevures"/>
            <person name="Dujon B."/>
            <person name="Sherman D."/>
            <person name="Fischer G."/>
            <person name="Durrens P."/>
            <person name="Casaregola S."/>
            <person name="Lafontaine I."/>
            <person name="de Montigny J."/>
            <person name="Marck C."/>
            <person name="Neuveglise C."/>
            <person name="Talla E."/>
            <person name="Goffard N."/>
            <person name="Frangeul L."/>
            <person name="Aigle M."/>
            <person name="Anthouard V."/>
            <person name="Babour A."/>
            <person name="Barbe V."/>
            <person name="Barnay S."/>
            <person name="Blanchin S."/>
            <person name="Beckerich J.M."/>
            <person name="Beyne E."/>
            <person name="Bleykasten C."/>
            <person name="Boisrame A."/>
            <person name="Boyer J."/>
            <person name="Cattolico L."/>
            <person name="Confanioleri F."/>
            <person name="de Daruvar A."/>
            <person name="Despons L."/>
            <person name="Fabre E."/>
            <person name="Fairhead C."/>
            <person name="Ferry-Dumazet H."/>
            <person name="Groppi A."/>
            <person name="Hantraye F."/>
            <person name="Hennequin C."/>
            <person name="Jauniaux N."/>
            <person name="Joyet P."/>
            <person name="Kachouri R."/>
            <person name="Kerrest A."/>
            <person name="Koszul R."/>
            <person name="Lemaire M."/>
            <person name="Lesur I."/>
            <person name="Ma L."/>
            <person name="Muller H."/>
            <person name="Nicaud J.M."/>
            <person name="Nikolski M."/>
            <person name="Oztas S."/>
            <person name="Ozier-Kalogeropoulos O."/>
            <person name="Pellenz S."/>
            <person name="Potier S."/>
            <person name="Richard G.F."/>
            <person name="Straub M.L."/>
            <person name="Suleau A."/>
            <person name="Swennene D."/>
            <person name="Tekaia F."/>
            <person name="Wesolowski-Louvel M."/>
            <person name="Westhof E."/>
            <person name="Wirth B."/>
            <person name="Zeniou-Meyer M."/>
            <person name="Zivanovic I."/>
            <person name="Bolotin-Fukuhara M."/>
            <person name="Thierry A."/>
            <person name="Bouchier C."/>
            <person name="Caudron B."/>
            <person name="Scarpelli C."/>
            <person name="Gaillardin C."/>
            <person name="Weissenbach J."/>
            <person name="Wincker P."/>
            <person name="Souciet J.L."/>
        </authorList>
    </citation>
    <scope>NUCLEOTIDE SEQUENCE [LARGE SCALE GENOMIC DNA]</scope>
    <source>
        <strain evidence="10">ATCC 8585 / CBS 2359 / DSM 70799 / NBRC 1267 / NRRL Y-1140 / WM37</strain>
    </source>
</reference>
<evidence type="ECO:0000256" key="7">
    <source>
        <dbReference type="SAM" id="MobiDB-lite"/>
    </source>
</evidence>
<dbReference type="InParanoid" id="Q6CR52"/>
<dbReference type="HOGENOM" id="CLU_011608_3_0_1"/>
<dbReference type="PANTHER" id="PTHR48039">
    <property type="entry name" value="RNA-BINDING MOTIF PROTEIN 14B"/>
    <property type="match status" value="1"/>
</dbReference>
<dbReference type="KEGG" id="kla:KLLA0_D11792g"/>
<evidence type="ECO:0000313" key="9">
    <source>
        <dbReference type="EMBL" id="CAH00683.1"/>
    </source>
</evidence>
<feature type="region of interest" description="Disordered" evidence="7">
    <location>
        <begin position="220"/>
        <end position="290"/>
    </location>
</feature>
<dbReference type="Proteomes" id="UP000000598">
    <property type="component" value="Chromosome D"/>
</dbReference>
<dbReference type="AlphaFoldDB" id="Q6CR52"/>
<organism evidence="9 10">
    <name type="scientific">Kluyveromyces lactis (strain ATCC 8585 / CBS 2359 / DSM 70799 / NBRC 1267 / NRRL Y-1140 / WM37)</name>
    <name type="common">Yeast</name>
    <name type="synonym">Candida sphaerica</name>
    <dbReference type="NCBI Taxonomy" id="284590"/>
    <lineage>
        <taxon>Eukaryota</taxon>
        <taxon>Fungi</taxon>
        <taxon>Dikarya</taxon>
        <taxon>Ascomycota</taxon>
        <taxon>Saccharomycotina</taxon>
        <taxon>Saccharomycetes</taxon>
        <taxon>Saccharomycetales</taxon>
        <taxon>Saccharomycetaceae</taxon>
        <taxon>Kluyveromyces</taxon>
    </lineage>
</organism>
<dbReference type="PaxDb" id="284590-Q6CR52"/>
<evidence type="ECO:0000313" key="10">
    <source>
        <dbReference type="Proteomes" id="UP000000598"/>
    </source>
</evidence>
<dbReference type="SMART" id="SM00360">
    <property type="entry name" value="RRM"/>
    <property type="match status" value="4"/>
</dbReference>
<feature type="compositionally biased region" description="Basic residues" evidence="7">
    <location>
        <begin position="675"/>
        <end position="685"/>
    </location>
</feature>
<dbReference type="InterPro" id="IPR012677">
    <property type="entry name" value="Nucleotide-bd_a/b_plait_sf"/>
</dbReference>
<dbReference type="Pfam" id="PF00076">
    <property type="entry name" value="RRM_1"/>
    <property type="match status" value="4"/>
</dbReference>
<keyword evidence="2" id="KW-0597">Phosphoprotein</keyword>
<dbReference type="EMBL" id="CR382124">
    <property type="protein sequence ID" value="CAH00683.1"/>
    <property type="molecule type" value="Genomic_DNA"/>
</dbReference>
<keyword evidence="4 6" id="KW-0694">RNA-binding</keyword>
<feature type="compositionally biased region" description="Acidic residues" evidence="7">
    <location>
        <begin position="115"/>
        <end position="126"/>
    </location>
</feature>
<sequence length="685" mass="78238">MSDKKVIKDEGLDLKTLFVRGVPFESTDEEFGNFFSQFSPIKHAVIVKDGEGASRGFGFVSFAVEDDTKTALNQARKTKFMGRLLRIDIAKRRERSRGKKDADEVSSAPSVDNVKDEEESKPEDDNDLMKGKPKLIIRNMPWSCRDPTKLKKIFGLYGTVVEATIPRKRDGRLCGFAFVTMNRISNCKAAIEGTKDLKIDGRKVAVDFAIQKNRWEDYKNEHKELEASDEDEEEEEEDDDDDEDDGSDSGEEDADNQDDKEKEEKSDIVLDSDEEISEEEETPEQDTVKKNRKEDFSIFVRNVPYDATQESLERHFGVFGPVKYALPVIDKETGLAKGTAFVAFRSEDAYNDCLNNAPATGSTSLLISDDVSPEYVYEGRVLAISPTLDRESAGRMFERNAEKRKEVLGKAPGEKDRRNLYLLNEGRIVAGSKLSQLLTPADMEVREKSYKLRVEQLKKNPTLHLSMTRLAIRNIPRAMTEKGLKALARKAVVEFAKEVNENKRHALNKEEIVRSTKEKYKFMSEEEIEAQKKKDKKQGIVRQSKIIMEIKGSSGGRSRGYGFVEFRDHKAALMCLRWLNAHEVSRDEILEGLTDDEKKQLDADSFKKRRLVVEFAIENANVVKRRREKVKESRLISFKRKRDDEENKEEEKVAQPVEEETKSGLSNNIKQIIGSKRRRKNKGRS</sequence>
<feature type="domain" description="RRM" evidence="8">
    <location>
        <begin position="468"/>
        <end position="618"/>
    </location>
</feature>
<dbReference type="GO" id="GO:0005730">
    <property type="term" value="C:nucleolus"/>
    <property type="evidence" value="ECO:0007669"/>
    <property type="project" value="UniProtKB-SubCell"/>
</dbReference>
<keyword evidence="3" id="KW-0677">Repeat</keyword>
<feature type="compositionally biased region" description="Acidic residues" evidence="7">
    <location>
        <begin position="270"/>
        <end position="284"/>
    </location>
</feature>
<feature type="domain" description="RRM" evidence="8">
    <location>
        <begin position="15"/>
        <end position="92"/>
    </location>
</feature>
<dbReference type="SUPFAM" id="SSF54928">
    <property type="entry name" value="RNA-binding domain, RBD"/>
    <property type="match status" value="4"/>
</dbReference>
<dbReference type="PROSITE" id="PS50102">
    <property type="entry name" value="RRM"/>
    <property type="match status" value="4"/>
</dbReference>
<feature type="region of interest" description="Disordered" evidence="7">
    <location>
        <begin position="95"/>
        <end position="132"/>
    </location>
</feature>
<dbReference type="FunFam" id="3.30.70.330:FF:000680">
    <property type="entry name" value="NOP4p Nucleolar protein"/>
    <property type="match status" value="1"/>
</dbReference>
<evidence type="ECO:0000256" key="5">
    <source>
        <dbReference type="ARBA" id="ARBA00023242"/>
    </source>
</evidence>
<feature type="compositionally biased region" description="Acidic residues" evidence="7">
    <location>
        <begin position="227"/>
        <end position="256"/>
    </location>
</feature>
<evidence type="ECO:0000256" key="4">
    <source>
        <dbReference type="ARBA" id="ARBA00022884"/>
    </source>
</evidence>
<name>Q6CR52_KLULA</name>
<dbReference type="STRING" id="284590.Q6CR52"/>
<evidence type="ECO:0000256" key="1">
    <source>
        <dbReference type="ARBA" id="ARBA00004604"/>
    </source>
</evidence>
<feature type="compositionally biased region" description="Basic and acidic residues" evidence="7">
    <location>
        <begin position="257"/>
        <end position="268"/>
    </location>
</feature>
<dbReference type="PANTHER" id="PTHR48039:SF5">
    <property type="entry name" value="RNA-BINDING PROTEIN 28"/>
    <property type="match status" value="1"/>
</dbReference>
<dbReference type="OMA" id="FTHRHAL"/>
<dbReference type="Gene3D" id="3.30.70.330">
    <property type="match status" value="4"/>
</dbReference>
<dbReference type="eggNOG" id="KOG0127">
    <property type="taxonomic scope" value="Eukaryota"/>
</dbReference>
<proteinExistence type="predicted"/>
<dbReference type="GO" id="GO:0003729">
    <property type="term" value="F:mRNA binding"/>
    <property type="evidence" value="ECO:0007669"/>
    <property type="project" value="TreeGrafter"/>
</dbReference>
<keyword evidence="10" id="KW-1185">Reference proteome</keyword>
<feature type="region of interest" description="Disordered" evidence="7">
    <location>
        <begin position="638"/>
        <end position="685"/>
    </location>
</feature>
<dbReference type="CDD" id="cd12676">
    <property type="entry name" value="RRM3_Nop4p"/>
    <property type="match status" value="1"/>
</dbReference>
<keyword evidence="5" id="KW-0539">Nucleus</keyword>
<feature type="compositionally biased region" description="Basic and acidic residues" evidence="7">
    <location>
        <begin position="641"/>
        <end position="653"/>
    </location>
</feature>
<dbReference type="CDD" id="cd12677">
    <property type="entry name" value="RRM4_Nop4p"/>
    <property type="match status" value="1"/>
</dbReference>
<dbReference type="FunFam" id="3.30.70.330:FF:000937">
    <property type="entry name" value="NOP4p Nucleolar protein"/>
    <property type="match status" value="1"/>
</dbReference>
<dbReference type="InterPro" id="IPR051945">
    <property type="entry name" value="RRM_MRD1_RNA_proc_ribogen"/>
</dbReference>
<dbReference type="InterPro" id="IPR035979">
    <property type="entry name" value="RBD_domain_sf"/>
</dbReference>
<accession>Q6CR52</accession>
<dbReference type="InterPro" id="IPR034808">
    <property type="entry name" value="Nop4p_RRM3"/>
</dbReference>
<dbReference type="FunCoup" id="Q6CR52">
    <property type="interactions" value="1328"/>
</dbReference>